<organism evidence="1">
    <name type="scientific">uncultured Eubacteriales bacterium</name>
    <dbReference type="NCBI Taxonomy" id="172733"/>
    <lineage>
        <taxon>Bacteria</taxon>
        <taxon>Bacillati</taxon>
        <taxon>Bacillota</taxon>
        <taxon>Clostridia</taxon>
        <taxon>Eubacteriales</taxon>
        <taxon>environmental samples</taxon>
    </lineage>
</organism>
<evidence type="ECO:0000313" key="1">
    <source>
        <dbReference type="EMBL" id="SBV92743.1"/>
    </source>
</evidence>
<proteinExistence type="predicted"/>
<dbReference type="AlphaFoldDB" id="A0A212IZT5"/>
<gene>
    <name evidence="1" type="ORF">KL86CLO1_10288</name>
</gene>
<reference evidence="1" key="1">
    <citation type="submission" date="2016-04" db="EMBL/GenBank/DDBJ databases">
        <authorList>
            <person name="Evans L.H."/>
            <person name="Alamgir A."/>
            <person name="Owens N."/>
            <person name="Weber N.D."/>
            <person name="Virtaneva K."/>
            <person name="Barbian K."/>
            <person name="Babar A."/>
            <person name="Rosenke K."/>
        </authorList>
    </citation>
    <scope>NUCLEOTIDE SEQUENCE</scope>
    <source>
        <strain evidence="1">86</strain>
    </source>
</reference>
<protein>
    <submittedName>
        <fullName evidence="1">Uncharacterized protein</fullName>
    </submittedName>
</protein>
<sequence length="87" mass="9544">MRELPTDSRIVQTEEHLTLKLKYAILVEEIPSGLESYGVIVTAAEPPASVSVPGLTMNAQKIYDLVETLARCTVTPTSLMDVLADWL</sequence>
<dbReference type="Pfam" id="PF20124">
    <property type="entry name" value="DUF6514"/>
    <property type="match status" value="1"/>
</dbReference>
<accession>A0A212IZT5</accession>
<dbReference type="InterPro" id="IPR017016">
    <property type="entry name" value="UCP033595"/>
</dbReference>
<dbReference type="EMBL" id="FLUN01000001">
    <property type="protein sequence ID" value="SBV92743.1"/>
    <property type="molecule type" value="Genomic_DNA"/>
</dbReference>
<name>A0A212IZT5_9FIRM</name>